<dbReference type="Proteomes" id="UP000050761">
    <property type="component" value="Unassembled WGS sequence"/>
</dbReference>
<name>A0A183FMP2_HELPZ</name>
<accession>A0A183FMP2</accession>
<reference evidence="1 2" key="1">
    <citation type="submission" date="2018-11" db="EMBL/GenBank/DDBJ databases">
        <authorList>
            <consortium name="Pathogen Informatics"/>
        </authorList>
    </citation>
    <scope>NUCLEOTIDE SEQUENCE [LARGE SCALE GENOMIC DNA]</scope>
</reference>
<gene>
    <name evidence="1" type="ORF">HPBE_LOCUS8686</name>
</gene>
<reference evidence="3" key="2">
    <citation type="submission" date="2019-09" db="UniProtKB">
        <authorList>
            <consortium name="WormBaseParasite"/>
        </authorList>
    </citation>
    <scope>IDENTIFICATION</scope>
</reference>
<sequence>MHMETAGLFVGQVKNVVIIPPPDEPVRVDNMDIHAPCYEMGIIGDKAMKAAKKAGAVAKAAHYYELSDTSKRTMVNDIFIECKARHRKTEDIEKHLSANDENVHLVINRKRAMKQWHDYIERIAAVEFSHPPIHCVPPTHGLAQKITIQETEATLKKMKPGKATGPDDIAADLWKLRCWNPPAE</sequence>
<evidence type="ECO:0000313" key="3">
    <source>
        <dbReference type="WBParaSite" id="HPBE_0000868501-mRNA-1"/>
    </source>
</evidence>
<evidence type="ECO:0000313" key="1">
    <source>
        <dbReference type="EMBL" id="VDO77383.1"/>
    </source>
</evidence>
<dbReference type="AlphaFoldDB" id="A0A183FMP2"/>
<protein>
    <submittedName>
        <fullName evidence="3">DUF1771 domain-containing protein</fullName>
    </submittedName>
</protein>
<dbReference type="EMBL" id="UZAH01026225">
    <property type="protein sequence ID" value="VDO77383.1"/>
    <property type="molecule type" value="Genomic_DNA"/>
</dbReference>
<keyword evidence="2" id="KW-1185">Reference proteome</keyword>
<organism evidence="2 3">
    <name type="scientific">Heligmosomoides polygyrus</name>
    <name type="common">Parasitic roundworm</name>
    <dbReference type="NCBI Taxonomy" id="6339"/>
    <lineage>
        <taxon>Eukaryota</taxon>
        <taxon>Metazoa</taxon>
        <taxon>Ecdysozoa</taxon>
        <taxon>Nematoda</taxon>
        <taxon>Chromadorea</taxon>
        <taxon>Rhabditida</taxon>
        <taxon>Rhabditina</taxon>
        <taxon>Rhabditomorpha</taxon>
        <taxon>Strongyloidea</taxon>
        <taxon>Heligmosomidae</taxon>
        <taxon>Heligmosomoides</taxon>
    </lineage>
</organism>
<dbReference type="WBParaSite" id="HPBE_0000868501-mRNA-1">
    <property type="protein sequence ID" value="HPBE_0000868501-mRNA-1"/>
    <property type="gene ID" value="HPBE_0000868501"/>
</dbReference>
<evidence type="ECO:0000313" key="2">
    <source>
        <dbReference type="Proteomes" id="UP000050761"/>
    </source>
</evidence>
<proteinExistence type="predicted"/>
<accession>A0A3P7ZHH6</accession>